<comment type="subcellular location">
    <subcellularLocation>
        <location evidence="1">Cell inner membrane</location>
    </subcellularLocation>
</comment>
<sequence>MYSNLKKKIRTTLRYRLFFLISLPIITTLISLVAVSFYWTVNYTWQSALNDVSEKLNIVQNSITIMQERQHDLIRSYANSYPFKKQLFDKNSTSEEINYWIQSQEPFQQFDFVNWVPLEKIDNEFLYISYTQTPAFFDVLTSEKLDQFSPELSGKAQVLIQQDKTFLTEGLVSRAVYPVRDENGRLMGYLDGGILFNNNHSVVDEYRDLIYPYIHDKSSEHGTVTIFWVTLG</sequence>
<evidence type="ECO:0000256" key="2">
    <source>
        <dbReference type="SAM" id="Phobius"/>
    </source>
</evidence>
<dbReference type="InterPro" id="IPR029151">
    <property type="entry name" value="Sensor-like_sf"/>
</dbReference>
<keyword evidence="2" id="KW-1133">Transmembrane helix</keyword>
<proteinExistence type="predicted"/>
<reference evidence="3 4" key="1">
    <citation type="submission" date="2023-01" db="EMBL/GenBank/DDBJ databases">
        <title>Vibrio sp. KJ40-1 sp.nov, isolated from marine algae.</title>
        <authorList>
            <person name="Butt M."/>
            <person name="Kim J.M.J."/>
            <person name="Jeon C.O.C."/>
        </authorList>
    </citation>
    <scope>NUCLEOTIDE SEQUENCE [LARGE SCALE GENOMIC DNA]</scope>
    <source>
        <strain evidence="3 4">KJ40-1</strain>
    </source>
</reference>
<keyword evidence="4" id="KW-1185">Reference proteome</keyword>
<dbReference type="RefSeq" id="WP_272135592.1">
    <property type="nucleotide sequence ID" value="NZ_JAQLOI010000001.1"/>
</dbReference>
<protein>
    <submittedName>
        <fullName evidence="3">Uncharacterized protein</fullName>
    </submittedName>
</protein>
<accession>A0ABT4YQN8</accession>
<dbReference type="EMBL" id="JAQLOI010000001">
    <property type="protein sequence ID" value="MDB1123871.1"/>
    <property type="molecule type" value="Genomic_DNA"/>
</dbReference>
<evidence type="ECO:0000313" key="4">
    <source>
        <dbReference type="Proteomes" id="UP001210678"/>
    </source>
</evidence>
<name>A0ABT4YQN8_9VIBR</name>
<comment type="caution">
    <text evidence="3">The sequence shown here is derived from an EMBL/GenBank/DDBJ whole genome shotgun (WGS) entry which is preliminary data.</text>
</comment>
<keyword evidence="2" id="KW-0472">Membrane</keyword>
<dbReference type="Proteomes" id="UP001210678">
    <property type="component" value="Unassembled WGS sequence"/>
</dbReference>
<dbReference type="SUPFAM" id="SSF103190">
    <property type="entry name" value="Sensory domain-like"/>
    <property type="match status" value="1"/>
</dbReference>
<evidence type="ECO:0000313" key="3">
    <source>
        <dbReference type="EMBL" id="MDB1123871.1"/>
    </source>
</evidence>
<evidence type="ECO:0000256" key="1">
    <source>
        <dbReference type="ARBA" id="ARBA00004533"/>
    </source>
</evidence>
<organism evidence="3 4">
    <name type="scientific">Vibrio algarum</name>
    <dbReference type="NCBI Taxonomy" id="3020714"/>
    <lineage>
        <taxon>Bacteria</taxon>
        <taxon>Pseudomonadati</taxon>
        <taxon>Pseudomonadota</taxon>
        <taxon>Gammaproteobacteria</taxon>
        <taxon>Vibrionales</taxon>
        <taxon>Vibrionaceae</taxon>
        <taxon>Vibrio</taxon>
    </lineage>
</organism>
<feature type="transmembrane region" description="Helical" evidence="2">
    <location>
        <begin position="17"/>
        <end position="39"/>
    </location>
</feature>
<gene>
    <name evidence="3" type="ORF">PGX00_09495</name>
</gene>
<keyword evidence="2" id="KW-0812">Transmembrane</keyword>